<evidence type="ECO:0000256" key="2">
    <source>
        <dbReference type="ARBA" id="ARBA00023306"/>
    </source>
</evidence>
<organism evidence="4 5">
    <name type="scientific">Tetracentron sinense</name>
    <name type="common">Spur-leaf</name>
    <dbReference type="NCBI Taxonomy" id="13715"/>
    <lineage>
        <taxon>Eukaryota</taxon>
        <taxon>Viridiplantae</taxon>
        <taxon>Streptophyta</taxon>
        <taxon>Embryophyta</taxon>
        <taxon>Tracheophyta</taxon>
        <taxon>Spermatophyta</taxon>
        <taxon>Magnoliopsida</taxon>
        <taxon>Trochodendrales</taxon>
        <taxon>Trochodendraceae</taxon>
        <taxon>Tetracentron</taxon>
    </lineage>
</organism>
<feature type="compositionally biased region" description="Basic and acidic residues" evidence="3">
    <location>
        <begin position="44"/>
        <end position="53"/>
    </location>
</feature>
<comment type="caution">
    <text evidence="4">The sequence shown here is derived from an EMBL/GenBank/DDBJ whole genome shotgun (WGS) entry which is preliminary data.</text>
</comment>
<evidence type="ECO:0000256" key="1">
    <source>
        <dbReference type="ARBA" id="ARBA00023013"/>
    </source>
</evidence>
<dbReference type="GO" id="GO:0032875">
    <property type="term" value="P:regulation of DNA endoreduplication"/>
    <property type="evidence" value="ECO:0007669"/>
    <property type="project" value="InterPro"/>
</dbReference>
<dbReference type="GO" id="GO:0004860">
    <property type="term" value="F:protein kinase inhibitor activity"/>
    <property type="evidence" value="ECO:0007669"/>
    <property type="project" value="UniProtKB-KW"/>
</dbReference>
<reference evidence="4 5" key="1">
    <citation type="submission" date="2020-04" db="EMBL/GenBank/DDBJ databases">
        <title>Plant Genome Project.</title>
        <authorList>
            <person name="Zhang R.-G."/>
        </authorList>
    </citation>
    <scope>NUCLEOTIDE SEQUENCE [LARGE SCALE GENOMIC DNA]</scope>
    <source>
        <strain evidence="4">YNK0</strain>
        <tissue evidence="4">Leaf</tissue>
    </source>
</reference>
<dbReference type="PANTHER" id="PTHR33142:SF89">
    <property type="entry name" value="CYCLIN-DEPENDENT PROTEIN KINASE INHIBITOR SMR2"/>
    <property type="match status" value="1"/>
</dbReference>
<accession>A0A834YVX6</accession>
<gene>
    <name evidence="4" type="ORF">HHK36_019258</name>
</gene>
<dbReference type="EMBL" id="JABCRI010000013">
    <property type="protein sequence ID" value="KAF8395315.1"/>
    <property type="molecule type" value="Genomic_DNA"/>
</dbReference>
<evidence type="ECO:0000256" key="3">
    <source>
        <dbReference type="SAM" id="MobiDB-lite"/>
    </source>
</evidence>
<evidence type="ECO:0000313" key="4">
    <source>
        <dbReference type="EMBL" id="KAF8395315.1"/>
    </source>
</evidence>
<protein>
    <submittedName>
        <fullName evidence="4">Uncharacterized protein</fullName>
    </submittedName>
</protein>
<feature type="region of interest" description="Disordered" evidence="3">
    <location>
        <begin position="25"/>
        <end position="62"/>
    </location>
</feature>
<keyword evidence="2" id="KW-0131">Cell cycle</keyword>
<evidence type="ECO:0000313" key="5">
    <source>
        <dbReference type="Proteomes" id="UP000655225"/>
    </source>
</evidence>
<dbReference type="PANTHER" id="PTHR33142">
    <property type="entry name" value="CYCLIN-DEPENDENT PROTEIN KINASE INHIBITOR SMR13"/>
    <property type="match status" value="1"/>
</dbReference>
<keyword evidence="5" id="KW-1185">Reference proteome</keyword>
<keyword evidence="1" id="KW-0649">Protein kinase inhibitor</keyword>
<dbReference type="AlphaFoldDB" id="A0A834YVX6"/>
<dbReference type="Proteomes" id="UP000655225">
    <property type="component" value="Unassembled WGS sequence"/>
</dbReference>
<proteinExistence type="predicted"/>
<dbReference type="InterPro" id="IPR040389">
    <property type="entry name" value="SMR"/>
</dbReference>
<dbReference type="OrthoDB" id="662905at2759"/>
<sequence length="118" mass="13733">MSKFLEFQHGLPEIQLPPIEVKTRKSLDVDDEDDGRIQLTTSNDECRTPKSDEQSIPVIRNCPPAPRKRRPVVLCKRKLSELQFFEITGRTEVDSFFQSNFELPYITSRIVKRQRNGV</sequence>
<dbReference type="OMA" id="GIEECKT"/>
<name>A0A834YVX6_TETSI</name>